<accession>A0ABY0MDX8</accession>
<dbReference type="EMBL" id="FMXC01000033">
    <property type="protein sequence ID" value="SDA66726.1"/>
    <property type="molecule type" value="Genomic_DNA"/>
</dbReference>
<proteinExistence type="predicted"/>
<name>A0ABY0MDX8_9LACO</name>
<reference evidence="1 2" key="1">
    <citation type="submission" date="2016-10" db="EMBL/GenBank/DDBJ databases">
        <authorList>
            <person name="Varghese N."/>
            <person name="Submissions S."/>
        </authorList>
    </citation>
    <scope>NUCLEOTIDE SEQUENCE [LARGE SCALE GENOMIC DNA]</scope>
    <source>
        <strain evidence="1 2">ATCC 43761</strain>
    </source>
</reference>
<evidence type="ECO:0000313" key="2">
    <source>
        <dbReference type="Proteomes" id="UP000181860"/>
    </source>
</evidence>
<organism evidence="1 2">
    <name type="scientific">Lactobacillus kefiranofaciens</name>
    <dbReference type="NCBI Taxonomy" id="267818"/>
    <lineage>
        <taxon>Bacteria</taxon>
        <taxon>Bacillati</taxon>
        <taxon>Bacillota</taxon>
        <taxon>Bacilli</taxon>
        <taxon>Lactobacillales</taxon>
        <taxon>Lactobacillaceae</taxon>
        <taxon>Lactobacillus</taxon>
    </lineage>
</organism>
<evidence type="ECO:0008006" key="3">
    <source>
        <dbReference type="Google" id="ProtNLM"/>
    </source>
</evidence>
<gene>
    <name evidence="1" type="ORF">SAMN02983011_02028</name>
</gene>
<protein>
    <recommendedName>
        <fullName evidence="3">Transposase</fullName>
    </recommendedName>
</protein>
<dbReference type="Proteomes" id="UP000181860">
    <property type="component" value="Unassembled WGS sequence"/>
</dbReference>
<comment type="caution">
    <text evidence="1">The sequence shown here is derived from an EMBL/GenBank/DDBJ whole genome shotgun (WGS) entry which is preliminary data.</text>
</comment>
<evidence type="ECO:0000313" key="1">
    <source>
        <dbReference type="EMBL" id="SDA66726.1"/>
    </source>
</evidence>
<keyword evidence="2" id="KW-1185">Reference proteome</keyword>
<sequence>MLKLRHQHSVNLKQKRPHFPNLEKWGLLVYVMHIIDSSNRHKALQR</sequence>